<organism evidence="1 2">
    <name type="scientific">Bradyrhizobium xenonodulans</name>
    <dbReference type="NCBI Taxonomy" id="2736875"/>
    <lineage>
        <taxon>Bacteria</taxon>
        <taxon>Pseudomonadati</taxon>
        <taxon>Pseudomonadota</taxon>
        <taxon>Alphaproteobacteria</taxon>
        <taxon>Hyphomicrobiales</taxon>
        <taxon>Nitrobacteraceae</taxon>
        <taxon>Bradyrhizobium</taxon>
    </lineage>
</organism>
<protein>
    <submittedName>
        <fullName evidence="1">Uncharacterized protein</fullName>
    </submittedName>
</protein>
<accession>A0ABY7MN12</accession>
<reference evidence="1" key="1">
    <citation type="submission" date="2021-12" db="EMBL/GenBank/DDBJ databases">
        <title>Bradyrhizobium xenonodulans sp. nov.</title>
        <authorList>
            <person name="Claassens R."/>
            <person name="Venter S.N."/>
            <person name="Beukes C.W."/>
            <person name="Stepkowski T."/>
            <person name="Steenkamp E.T."/>
        </authorList>
    </citation>
    <scope>NUCLEOTIDE SEQUENCE</scope>
    <source>
        <strain evidence="1">14AB</strain>
    </source>
</reference>
<evidence type="ECO:0000313" key="1">
    <source>
        <dbReference type="EMBL" id="WBL78047.1"/>
    </source>
</evidence>
<dbReference type="Proteomes" id="UP001179614">
    <property type="component" value="Chromosome"/>
</dbReference>
<gene>
    <name evidence="1" type="ORF">I3J27_34660</name>
</gene>
<dbReference type="RefSeq" id="WP_270163330.1">
    <property type="nucleotide sequence ID" value="NZ_CP089391.1"/>
</dbReference>
<dbReference type="EMBL" id="CP089391">
    <property type="protein sequence ID" value="WBL78047.1"/>
    <property type="molecule type" value="Genomic_DNA"/>
</dbReference>
<sequence>MEKTGAIGGLVGGIVTRAGPVTDADVTPIDQEALARLNLRPVFVGIERDLIRAAIDEDPNAVRNRLAAVHPDEFARYDRAGGWIVPLGLERRITGET</sequence>
<evidence type="ECO:0000313" key="2">
    <source>
        <dbReference type="Proteomes" id="UP001179614"/>
    </source>
</evidence>
<keyword evidence="2" id="KW-1185">Reference proteome</keyword>
<name>A0ABY7MN12_9BRAD</name>
<proteinExistence type="predicted"/>